<reference evidence="4" key="1">
    <citation type="journal article" date="2008" name="Nat. Genet.">
        <title>The Pristionchus pacificus genome provides a unique perspective on nematode lifestyle and parasitism.</title>
        <authorList>
            <person name="Dieterich C."/>
            <person name="Clifton S.W."/>
            <person name="Schuster L.N."/>
            <person name="Chinwalla A."/>
            <person name="Delehaunty K."/>
            <person name="Dinkelacker I."/>
            <person name="Fulton L."/>
            <person name="Fulton R."/>
            <person name="Godfrey J."/>
            <person name="Minx P."/>
            <person name="Mitreva M."/>
            <person name="Roeseler W."/>
            <person name="Tian H."/>
            <person name="Witte H."/>
            <person name="Yang S.P."/>
            <person name="Wilson R.K."/>
            <person name="Sommer R.J."/>
        </authorList>
    </citation>
    <scope>NUCLEOTIDE SEQUENCE [LARGE SCALE GENOMIC DNA]</scope>
    <source>
        <strain evidence="4">PS312</strain>
    </source>
</reference>
<feature type="region of interest" description="Disordered" evidence="1">
    <location>
        <begin position="453"/>
        <end position="472"/>
    </location>
</feature>
<dbReference type="PANTHER" id="PTHR31327:SF2">
    <property type="entry name" value="PDZ DOMAIN-CONTAINING PROTEIN"/>
    <property type="match status" value="1"/>
</dbReference>
<reference evidence="3" key="2">
    <citation type="submission" date="2022-06" db="UniProtKB">
        <authorList>
            <consortium name="EnsemblMetazoa"/>
        </authorList>
    </citation>
    <scope>IDENTIFICATION</scope>
    <source>
        <strain evidence="3">PS312</strain>
    </source>
</reference>
<gene>
    <name evidence="3" type="primary">WBGene00276853</name>
</gene>
<dbReference type="InterPro" id="IPR002486">
    <property type="entry name" value="Col_cuticle_N"/>
</dbReference>
<evidence type="ECO:0000313" key="3">
    <source>
        <dbReference type="EnsemblMetazoa" id="PPA38484.1"/>
    </source>
</evidence>
<feature type="compositionally biased region" description="Basic and acidic residues" evidence="1">
    <location>
        <begin position="453"/>
        <end position="465"/>
    </location>
</feature>
<keyword evidence="2" id="KW-0812">Transmembrane</keyword>
<feature type="compositionally biased region" description="Low complexity" evidence="1">
    <location>
        <begin position="648"/>
        <end position="672"/>
    </location>
</feature>
<dbReference type="EnsemblMetazoa" id="PPA38484.1">
    <property type="protein sequence ID" value="PPA38484.1"/>
    <property type="gene ID" value="WBGene00276853"/>
</dbReference>
<feature type="compositionally biased region" description="Pro residues" evidence="1">
    <location>
        <begin position="682"/>
        <end position="694"/>
    </location>
</feature>
<dbReference type="SMART" id="SM01088">
    <property type="entry name" value="Col_cuticle_N"/>
    <property type="match status" value="1"/>
</dbReference>
<sequence>MIAVLSMAPSMRDYPSFKEYADAQKEIGSCKEEFRETMKTSFKWGVGIGIPFGVYCAHRMGHRRPTQFIAKSFAVCLTTTMAFSCLGLMTATFNCLRVKITKLDTLFTGSDITEITQLQQQEITLKLANLTSKDVRTIVFGKKEFIVEEIGTPTSTIISKNFMVGDVITKVNGKELESRAFINNLLTAMNTVRITTTVVLKRRAYASIPDEHRLRNTLSEISQTRQKGFAYQVITCNKMRVRQEKLVESTFGFRAVVLGGKFVVVKIAEHSAAEKFFSIGDSILDLNGRSLRANDPKDVNLINPAFQKLGEITILVERPVTSNARKDAGLRMGQYLAPANTEPTMADDAILIGKNAANYHRKLWKRLEPISIVMETGHKASPKKRSKKSGKKKKGEKDDECKSLGDKSTTHFSSLGTPRVIIDPKRNCLEITSDSDPSQLEKVGSRYVDDFVEKDDLRPPMEDPKSSSSDRISRQIAVGASIVSLFSLGCLVVVLPLIDNQLQSAQNRLQLRMDAFKYQSRSIWQEIIVVKSKGRRVRQTGYGSGDANADAAGGQCTSCVKLQCPPGPPGPPGVNGESGVDGLPGRPGKPGLDGLDIPLDPEPAFPCVICPAGPPGSRGPQGEPGRGGPPGEPAAPGLPGRPGKPGRVGEPGPQGEPGEPGDPGIKGPPGDDSIGGTGIKGPPGPPGPRGPKGPPGQNGLPSPNPGPPGPTGQPGPTGPPGPRGEPGPPGPFGPPGDSGEPGGHCPSSCGVQEIISPSVADIRPEEKYAENVPGSSYLRFQ</sequence>
<keyword evidence="2" id="KW-0472">Membrane</keyword>
<keyword evidence="2" id="KW-1133">Transmembrane helix</keyword>
<feature type="region of interest" description="Disordered" evidence="1">
    <location>
        <begin position="568"/>
        <end position="781"/>
    </location>
</feature>
<feature type="compositionally biased region" description="Pro residues" evidence="1">
    <location>
        <begin position="702"/>
        <end position="734"/>
    </location>
</feature>
<dbReference type="PANTHER" id="PTHR31327">
    <property type="entry name" value="SPERM MEIOSIS PDZ DOMAIN CONTAINING PROTEINS-RELATED"/>
    <property type="match status" value="1"/>
</dbReference>
<evidence type="ECO:0000313" key="4">
    <source>
        <dbReference type="Proteomes" id="UP000005239"/>
    </source>
</evidence>
<feature type="compositionally biased region" description="Basic residues" evidence="1">
    <location>
        <begin position="380"/>
        <end position="394"/>
    </location>
</feature>
<feature type="region of interest" description="Disordered" evidence="1">
    <location>
        <begin position="375"/>
        <end position="416"/>
    </location>
</feature>
<dbReference type="AlphaFoldDB" id="A0A2A6CZU3"/>
<protein>
    <submittedName>
        <fullName evidence="3">Dpy-7</fullName>
    </submittedName>
</protein>
<proteinExistence type="predicted"/>
<dbReference type="GO" id="GO:0042302">
    <property type="term" value="F:structural constituent of cuticle"/>
    <property type="evidence" value="ECO:0007669"/>
    <property type="project" value="InterPro"/>
</dbReference>
<accession>A0A2A6CZU3</accession>
<accession>A0A8R1UTD7</accession>
<evidence type="ECO:0000256" key="2">
    <source>
        <dbReference type="SAM" id="Phobius"/>
    </source>
</evidence>
<name>A0A2A6CZU3_PRIPA</name>
<dbReference type="InterPro" id="IPR040264">
    <property type="entry name" value="T15H9.4-like"/>
</dbReference>
<keyword evidence="4" id="KW-1185">Reference proteome</keyword>
<organism evidence="3 4">
    <name type="scientific">Pristionchus pacificus</name>
    <name type="common">Parasitic nematode worm</name>
    <dbReference type="NCBI Taxonomy" id="54126"/>
    <lineage>
        <taxon>Eukaryota</taxon>
        <taxon>Metazoa</taxon>
        <taxon>Ecdysozoa</taxon>
        <taxon>Nematoda</taxon>
        <taxon>Chromadorea</taxon>
        <taxon>Rhabditida</taxon>
        <taxon>Rhabditina</taxon>
        <taxon>Diplogasteromorpha</taxon>
        <taxon>Diplogasteroidea</taxon>
        <taxon>Neodiplogasteridae</taxon>
        <taxon>Pristionchus</taxon>
    </lineage>
</organism>
<evidence type="ECO:0000256" key="1">
    <source>
        <dbReference type="SAM" id="MobiDB-lite"/>
    </source>
</evidence>
<dbReference type="Pfam" id="PF01391">
    <property type="entry name" value="Collagen"/>
    <property type="match status" value="1"/>
</dbReference>
<feature type="transmembrane region" description="Helical" evidence="2">
    <location>
        <begin position="68"/>
        <end position="89"/>
    </location>
</feature>
<dbReference type="InterPro" id="IPR008160">
    <property type="entry name" value="Collagen"/>
</dbReference>
<dbReference type="Proteomes" id="UP000005239">
    <property type="component" value="Unassembled WGS sequence"/>
</dbReference>
<dbReference type="Pfam" id="PF01484">
    <property type="entry name" value="Col_cuticle_N"/>
    <property type="match status" value="1"/>
</dbReference>
<feature type="compositionally biased region" description="Basic and acidic residues" evidence="1">
    <location>
        <begin position="395"/>
        <end position="409"/>
    </location>
</feature>